<reference evidence="1" key="2">
    <citation type="journal article" date="2021" name="PeerJ">
        <title>Extensive microbial diversity within the chicken gut microbiome revealed by metagenomics and culture.</title>
        <authorList>
            <person name="Gilroy R."/>
            <person name="Ravi A."/>
            <person name="Getino M."/>
            <person name="Pursley I."/>
            <person name="Horton D.L."/>
            <person name="Alikhan N.F."/>
            <person name="Baker D."/>
            <person name="Gharbi K."/>
            <person name="Hall N."/>
            <person name="Watson M."/>
            <person name="Adriaenssens E.M."/>
            <person name="Foster-Nyarko E."/>
            <person name="Jarju S."/>
            <person name="Secka A."/>
            <person name="Antonio M."/>
            <person name="Oren A."/>
            <person name="Chaudhuri R.R."/>
            <person name="La Ragione R."/>
            <person name="Hildebrand F."/>
            <person name="Pallen M.J."/>
        </authorList>
    </citation>
    <scope>NUCLEOTIDE SEQUENCE</scope>
    <source>
        <strain evidence="1">CHK183-6373</strain>
    </source>
</reference>
<evidence type="ECO:0000313" key="1">
    <source>
        <dbReference type="EMBL" id="HIV26695.1"/>
    </source>
</evidence>
<reference evidence="1" key="1">
    <citation type="submission" date="2020-10" db="EMBL/GenBank/DDBJ databases">
        <authorList>
            <person name="Gilroy R."/>
        </authorList>
    </citation>
    <scope>NUCLEOTIDE SEQUENCE</scope>
    <source>
        <strain evidence="1">CHK183-6373</strain>
    </source>
</reference>
<proteinExistence type="predicted"/>
<evidence type="ECO:0000313" key="2">
    <source>
        <dbReference type="Proteomes" id="UP000886884"/>
    </source>
</evidence>
<feature type="non-terminal residue" evidence="1">
    <location>
        <position position="1"/>
    </location>
</feature>
<name>A0A9D1TBQ5_9FIRM</name>
<accession>A0A9D1TBQ5</accession>
<organism evidence="1 2">
    <name type="scientific">Candidatus Ornithocaccomicrobium faecavium</name>
    <dbReference type="NCBI Taxonomy" id="2840890"/>
    <lineage>
        <taxon>Bacteria</taxon>
        <taxon>Bacillati</taxon>
        <taxon>Bacillota</taxon>
        <taxon>Clostridia</taxon>
        <taxon>Candidatus Ornithocaccomicrobium</taxon>
    </lineage>
</organism>
<sequence length="49" mass="5577">ITTVNVATEELGKMLARKLMYRADYPDAPFEVSYVSTQILYRGPLKKAQ</sequence>
<gene>
    <name evidence="1" type="ORF">IAA64_01895</name>
</gene>
<dbReference type="AlphaFoldDB" id="A0A9D1TBQ5"/>
<dbReference type="Proteomes" id="UP000886884">
    <property type="component" value="Unassembled WGS sequence"/>
</dbReference>
<dbReference type="EMBL" id="DVOT01000034">
    <property type="protein sequence ID" value="HIV26695.1"/>
    <property type="molecule type" value="Genomic_DNA"/>
</dbReference>
<protein>
    <submittedName>
        <fullName evidence="1">LacI family transcriptional regulator</fullName>
    </submittedName>
</protein>
<comment type="caution">
    <text evidence="1">The sequence shown here is derived from an EMBL/GenBank/DDBJ whole genome shotgun (WGS) entry which is preliminary data.</text>
</comment>